<name>A0A318ZJR1_9EURO</name>
<evidence type="ECO:0000313" key="2">
    <source>
        <dbReference type="Proteomes" id="UP000248349"/>
    </source>
</evidence>
<gene>
    <name evidence="1" type="ORF">BP01DRAFT_197173</name>
</gene>
<keyword evidence="2" id="KW-1185">Reference proteome</keyword>
<sequence length="109" mass="12311">MACGTRRVSLCDLAKFIFSFVSFCFLPLHHCFFIPERYDVLRVPPHSPIGLLTAAKHSESGSPPRDLRKMGLVAIVKFLHRWKMMLLLPIIAIRGLTDSTSSSLKKVDK</sequence>
<dbReference type="Proteomes" id="UP000248349">
    <property type="component" value="Unassembled WGS sequence"/>
</dbReference>
<protein>
    <submittedName>
        <fullName evidence="1">Uncharacterized protein</fullName>
    </submittedName>
</protein>
<proteinExistence type="predicted"/>
<dbReference type="GeneID" id="37072220"/>
<reference evidence="1 2" key="1">
    <citation type="submission" date="2016-12" db="EMBL/GenBank/DDBJ databases">
        <title>The genomes of Aspergillus section Nigri reveals drivers in fungal speciation.</title>
        <authorList>
            <consortium name="DOE Joint Genome Institute"/>
            <person name="Vesth T.C."/>
            <person name="Nybo J."/>
            <person name="Theobald S."/>
            <person name="Brandl J."/>
            <person name="Frisvad J.C."/>
            <person name="Nielsen K.F."/>
            <person name="Lyhne E.K."/>
            <person name="Kogle M.E."/>
            <person name="Kuo A."/>
            <person name="Riley R."/>
            <person name="Clum A."/>
            <person name="Nolan M."/>
            <person name="Lipzen A."/>
            <person name="Salamov A."/>
            <person name="Henrissat B."/>
            <person name="Wiebenga A."/>
            <person name="De Vries R.P."/>
            <person name="Grigoriev I.V."/>
            <person name="Mortensen U.H."/>
            <person name="Andersen M.R."/>
            <person name="Baker S.E."/>
        </authorList>
    </citation>
    <scope>NUCLEOTIDE SEQUENCE [LARGE SCALE GENOMIC DNA]</scope>
    <source>
        <strain evidence="1 2">JOP 1030-1</strain>
    </source>
</reference>
<accession>A0A318ZJR1</accession>
<dbReference type="AlphaFoldDB" id="A0A318ZJR1"/>
<dbReference type="RefSeq" id="XP_025433751.1">
    <property type="nucleotide sequence ID" value="XM_025570992.1"/>
</dbReference>
<evidence type="ECO:0000313" key="1">
    <source>
        <dbReference type="EMBL" id="PYH47769.1"/>
    </source>
</evidence>
<organism evidence="1 2">
    <name type="scientific">Aspergillus saccharolyticus JOP 1030-1</name>
    <dbReference type="NCBI Taxonomy" id="1450539"/>
    <lineage>
        <taxon>Eukaryota</taxon>
        <taxon>Fungi</taxon>
        <taxon>Dikarya</taxon>
        <taxon>Ascomycota</taxon>
        <taxon>Pezizomycotina</taxon>
        <taxon>Eurotiomycetes</taxon>
        <taxon>Eurotiomycetidae</taxon>
        <taxon>Eurotiales</taxon>
        <taxon>Aspergillaceae</taxon>
        <taxon>Aspergillus</taxon>
        <taxon>Aspergillus subgen. Circumdati</taxon>
    </lineage>
</organism>
<dbReference type="EMBL" id="KZ821223">
    <property type="protein sequence ID" value="PYH47769.1"/>
    <property type="molecule type" value="Genomic_DNA"/>
</dbReference>